<protein>
    <submittedName>
        <fullName evidence="2">Uncharacterized protein</fullName>
    </submittedName>
</protein>
<gene>
    <name evidence="2" type="ORF">GF068_02355</name>
</gene>
<feature type="compositionally biased region" description="Low complexity" evidence="1">
    <location>
        <begin position="443"/>
        <end position="455"/>
    </location>
</feature>
<feature type="region of interest" description="Disordered" evidence="1">
    <location>
        <begin position="415"/>
        <end position="466"/>
    </location>
</feature>
<reference evidence="2 3" key="1">
    <citation type="submission" date="2019-10" db="EMBL/GenBank/DDBJ databases">
        <title>A soil myxobacterium in the family Polyangiaceae.</title>
        <authorList>
            <person name="Li Y."/>
            <person name="Wang J."/>
        </authorList>
    </citation>
    <scope>NUCLEOTIDE SEQUENCE [LARGE SCALE GENOMIC DNA]</scope>
    <source>
        <strain evidence="2 3">DSM 14734</strain>
    </source>
</reference>
<evidence type="ECO:0000313" key="3">
    <source>
        <dbReference type="Proteomes" id="UP000440224"/>
    </source>
</evidence>
<comment type="caution">
    <text evidence="2">The sequence shown here is derived from an EMBL/GenBank/DDBJ whole genome shotgun (WGS) entry which is preliminary data.</text>
</comment>
<dbReference type="EMBL" id="WJIE01000001">
    <property type="protein sequence ID" value="MRG90771.1"/>
    <property type="molecule type" value="Genomic_DNA"/>
</dbReference>
<evidence type="ECO:0000256" key="1">
    <source>
        <dbReference type="SAM" id="MobiDB-lite"/>
    </source>
</evidence>
<accession>A0A6N7PPI1</accession>
<dbReference type="RefSeq" id="WP_153817652.1">
    <property type="nucleotide sequence ID" value="NZ_WJIE01000001.1"/>
</dbReference>
<dbReference type="AlphaFoldDB" id="A0A6N7PPI1"/>
<organism evidence="2 3">
    <name type="scientific">Polyangium spumosum</name>
    <dbReference type="NCBI Taxonomy" id="889282"/>
    <lineage>
        <taxon>Bacteria</taxon>
        <taxon>Pseudomonadati</taxon>
        <taxon>Myxococcota</taxon>
        <taxon>Polyangia</taxon>
        <taxon>Polyangiales</taxon>
        <taxon>Polyangiaceae</taxon>
        <taxon>Polyangium</taxon>
    </lineage>
</organism>
<sequence>MLGFFPAVGLAVTDATAAVTVEQSAVTGITPGGGYGLALTSVDGSLRLVSRAARAGFLFDMTGRYGRALWASRGAMFPQDIAGTAVTRLDIVTSPRTLFTFGADGLLASRLGLRATNELMARDPFLQGRIIYSFGSRLGFTATTSPRSFARFDAGYTQAGAVAADHPEAVGLDSHAVTGSASYSWLAGRRLRFGPIARASFTHFENALLDVDLTRGHADVATVTGLASATYEVTRRIRGTAALGFTAASPPTFLQNKSSAPVIAPDARIDARYAGRNYGFLGMYSFSYSSLGPRIGFGAQHAAGLEMWSRPRPGRDFRSVIARGILRFRHGETPLAMQPRLGMPAGTPIPTGKFVTTAVAAGGSLGMPLATGILFTGGIDIELISTRLDPDPTGASAPMFRTMVTVAVSAIGSTDPLRRVPRDPDLQDQDAQPAVLGEEKARAAGARAGGEVTEGAGEDEDAFYEE</sequence>
<keyword evidence="3" id="KW-1185">Reference proteome</keyword>
<dbReference type="Proteomes" id="UP000440224">
    <property type="component" value="Unassembled WGS sequence"/>
</dbReference>
<feature type="compositionally biased region" description="Acidic residues" evidence="1">
    <location>
        <begin position="456"/>
        <end position="466"/>
    </location>
</feature>
<dbReference type="OrthoDB" id="5495420at2"/>
<feature type="compositionally biased region" description="Basic and acidic residues" evidence="1">
    <location>
        <begin position="416"/>
        <end position="425"/>
    </location>
</feature>
<proteinExistence type="predicted"/>
<evidence type="ECO:0000313" key="2">
    <source>
        <dbReference type="EMBL" id="MRG90771.1"/>
    </source>
</evidence>
<name>A0A6N7PPI1_9BACT</name>